<dbReference type="SUPFAM" id="SSF51011">
    <property type="entry name" value="Glycosyl hydrolase domain"/>
    <property type="match status" value="1"/>
</dbReference>
<dbReference type="GO" id="GO:0005737">
    <property type="term" value="C:cytoplasm"/>
    <property type="evidence" value="ECO:0007669"/>
    <property type="project" value="TreeGrafter"/>
</dbReference>
<dbReference type="PANTHER" id="PTHR43651:SF4">
    <property type="entry name" value="1,4-ALPHA-GLUCAN-BRANCHING ENZYME 3, CHLOROPLASTIC_AMYLOPLASTIC"/>
    <property type="match status" value="1"/>
</dbReference>
<name>A0A7J9EV16_9ROSI</name>
<feature type="domain" description="Alpha-amylase/branching enzyme C-terminal all beta" evidence="1">
    <location>
        <begin position="199"/>
        <end position="288"/>
    </location>
</feature>
<protein>
    <recommendedName>
        <fullName evidence="1">Alpha-amylase/branching enzyme C-terminal all beta domain-containing protein</fullName>
    </recommendedName>
</protein>
<sequence>YCNQYVDNDAVKYLILANEILHALHPNIITIAEDATFYPGLCEPTSQGGIGFDYHVNLSASEMWLSLLKNTPDHEWSMSKSISGGQSLAEILLSQGNDKAPQSNELLLRGSSLLKMTKLITFTIGGRGYLNFMGNEFGHPKRVEFPMPSNNFSFSLANRCWDLLEKEGVYQDLFRFDKDMMKLDKNEKVLSRGLPNIHHVNDTNMVISYLRGPLLFVFNFHPTDSYERYCIGVDEAGEYQVILNTDERRYGGQGIVKEEQYLQRTISKRVDGLRNCFEVSLPSRTAQVGVQVMPDFENMKTVFTLGRSSILIQRTYYE</sequence>
<proteinExistence type="predicted"/>
<dbReference type="Proteomes" id="UP000593568">
    <property type="component" value="Unassembled WGS sequence"/>
</dbReference>
<dbReference type="GO" id="GO:0005975">
    <property type="term" value="P:carbohydrate metabolic process"/>
    <property type="evidence" value="ECO:0007669"/>
    <property type="project" value="InterPro"/>
</dbReference>
<dbReference type="FunFam" id="2.60.40.1180:FF:000045">
    <property type="entry name" value="1,4-alpha-glucan-branching enzyme 3, chloroplastic/amyloplastic"/>
    <property type="match status" value="1"/>
</dbReference>
<dbReference type="PANTHER" id="PTHR43651">
    <property type="entry name" value="1,4-ALPHA-GLUCAN-BRANCHING ENZYME"/>
    <property type="match status" value="1"/>
</dbReference>
<reference evidence="2 3" key="1">
    <citation type="journal article" date="2019" name="Genome Biol. Evol.">
        <title>Insights into the evolution of the New World diploid cottons (Gossypium, subgenus Houzingenia) based on genome sequencing.</title>
        <authorList>
            <person name="Grover C.E."/>
            <person name="Arick M.A. 2nd"/>
            <person name="Thrash A."/>
            <person name="Conover J.L."/>
            <person name="Sanders W.S."/>
            <person name="Peterson D.G."/>
            <person name="Frelichowski J.E."/>
            <person name="Scheffler J.A."/>
            <person name="Scheffler B.E."/>
            <person name="Wendel J.F."/>
        </authorList>
    </citation>
    <scope>NUCLEOTIDE SEQUENCE [LARGE SCALE GENOMIC DNA]</scope>
    <source>
        <strain evidence="2">8</strain>
        <tissue evidence="2">Leaf</tissue>
    </source>
</reference>
<dbReference type="AlphaFoldDB" id="A0A7J9EV16"/>
<dbReference type="InterPro" id="IPR013780">
    <property type="entry name" value="Glyco_hydro_b"/>
</dbReference>
<feature type="non-terminal residue" evidence="2">
    <location>
        <position position="1"/>
    </location>
</feature>
<accession>A0A7J9EV16</accession>
<keyword evidence="3" id="KW-1185">Reference proteome</keyword>
<dbReference type="EMBL" id="JABEZW010000009">
    <property type="protein sequence ID" value="MBA0776883.1"/>
    <property type="molecule type" value="Genomic_DNA"/>
</dbReference>
<dbReference type="InterPro" id="IPR006048">
    <property type="entry name" value="A-amylase/branching_C"/>
</dbReference>
<dbReference type="Gene3D" id="3.20.20.80">
    <property type="entry name" value="Glycosidases"/>
    <property type="match status" value="1"/>
</dbReference>
<comment type="caution">
    <text evidence="2">The sequence shown here is derived from an EMBL/GenBank/DDBJ whole genome shotgun (WGS) entry which is preliminary data.</text>
</comment>
<dbReference type="Pfam" id="PF02806">
    <property type="entry name" value="Alpha-amylase_C"/>
    <property type="match status" value="1"/>
</dbReference>
<dbReference type="GO" id="GO:0043169">
    <property type="term" value="F:cation binding"/>
    <property type="evidence" value="ECO:0007669"/>
    <property type="project" value="InterPro"/>
</dbReference>
<evidence type="ECO:0000313" key="3">
    <source>
        <dbReference type="Proteomes" id="UP000593568"/>
    </source>
</evidence>
<evidence type="ECO:0000313" key="2">
    <source>
        <dbReference type="EMBL" id="MBA0776883.1"/>
    </source>
</evidence>
<dbReference type="Gene3D" id="2.60.40.1180">
    <property type="entry name" value="Golgi alpha-mannosidase II"/>
    <property type="match status" value="1"/>
</dbReference>
<dbReference type="GO" id="GO:0003844">
    <property type="term" value="F:1,4-alpha-glucan branching enzyme activity"/>
    <property type="evidence" value="ECO:0007669"/>
    <property type="project" value="TreeGrafter"/>
</dbReference>
<evidence type="ECO:0000259" key="1">
    <source>
        <dbReference type="Pfam" id="PF02806"/>
    </source>
</evidence>
<organism evidence="2 3">
    <name type="scientific">Gossypium trilobum</name>
    <dbReference type="NCBI Taxonomy" id="34281"/>
    <lineage>
        <taxon>Eukaryota</taxon>
        <taxon>Viridiplantae</taxon>
        <taxon>Streptophyta</taxon>
        <taxon>Embryophyta</taxon>
        <taxon>Tracheophyta</taxon>
        <taxon>Spermatophyta</taxon>
        <taxon>Magnoliopsida</taxon>
        <taxon>eudicotyledons</taxon>
        <taxon>Gunneridae</taxon>
        <taxon>Pentapetalae</taxon>
        <taxon>rosids</taxon>
        <taxon>malvids</taxon>
        <taxon>Malvales</taxon>
        <taxon>Malvaceae</taxon>
        <taxon>Malvoideae</taxon>
        <taxon>Gossypium</taxon>
    </lineage>
</organism>
<dbReference type="InterPro" id="IPR017853">
    <property type="entry name" value="GH"/>
</dbReference>
<dbReference type="SUPFAM" id="SSF51445">
    <property type="entry name" value="(Trans)glycosidases"/>
    <property type="match status" value="1"/>
</dbReference>
<gene>
    <name evidence="2" type="ORF">Gotri_011824</name>
</gene>